<dbReference type="Proteomes" id="UP001163603">
    <property type="component" value="Chromosome 12"/>
</dbReference>
<organism evidence="1 2">
    <name type="scientific">Pistacia integerrima</name>
    <dbReference type="NCBI Taxonomy" id="434235"/>
    <lineage>
        <taxon>Eukaryota</taxon>
        <taxon>Viridiplantae</taxon>
        <taxon>Streptophyta</taxon>
        <taxon>Embryophyta</taxon>
        <taxon>Tracheophyta</taxon>
        <taxon>Spermatophyta</taxon>
        <taxon>Magnoliopsida</taxon>
        <taxon>eudicotyledons</taxon>
        <taxon>Gunneridae</taxon>
        <taxon>Pentapetalae</taxon>
        <taxon>rosids</taxon>
        <taxon>malvids</taxon>
        <taxon>Sapindales</taxon>
        <taxon>Anacardiaceae</taxon>
        <taxon>Pistacia</taxon>
    </lineage>
</organism>
<keyword evidence="2" id="KW-1185">Reference proteome</keyword>
<evidence type="ECO:0000313" key="1">
    <source>
        <dbReference type="EMBL" id="KAJ0018820.1"/>
    </source>
</evidence>
<dbReference type="EMBL" id="CM047747">
    <property type="protein sequence ID" value="KAJ0018820.1"/>
    <property type="molecule type" value="Genomic_DNA"/>
</dbReference>
<protein>
    <submittedName>
        <fullName evidence="1">Uncharacterized protein</fullName>
    </submittedName>
</protein>
<gene>
    <name evidence="1" type="ORF">Pint_09734</name>
</gene>
<evidence type="ECO:0000313" key="2">
    <source>
        <dbReference type="Proteomes" id="UP001163603"/>
    </source>
</evidence>
<sequence length="90" mass="10637">MPLIKKEYKRVHKTKPPIHPSPLNRYHTQHFFLVLKVREIWVSVWMSREKRNLLRIPLRNGQSLIKQLPKGTGKSSRLTMKAILKPCSIL</sequence>
<accession>A0ACC0XL16</accession>
<proteinExistence type="predicted"/>
<comment type="caution">
    <text evidence="1">The sequence shown here is derived from an EMBL/GenBank/DDBJ whole genome shotgun (WGS) entry which is preliminary data.</text>
</comment>
<reference evidence="2" key="1">
    <citation type="journal article" date="2023" name="G3 (Bethesda)">
        <title>Genome assembly and association tests identify interacting loci associated with vigor, precocity, and sex in interspecific pistachio rootstocks.</title>
        <authorList>
            <person name="Palmer W."/>
            <person name="Jacygrad E."/>
            <person name="Sagayaradj S."/>
            <person name="Cavanaugh K."/>
            <person name="Han R."/>
            <person name="Bertier L."/>
            <person name="Beede B."/>
            <person name="Kafkas S."/>
            <person name="Golino D."/>
            <person name="Preece J."/>
            <person name="Michelmore R."/>
        </authorList>
    </citation>
    <scope>NUCLEOTIDE SEQUENCE [LARGE SCALE GENOMIC DNA]</scope>
</reference>
<name>A0ACC0XL16_9ROSI</name>